<evidence type="ECO:0000256" key="2">
    <source>
        <dbReference type="SAM" id="SignalP"/>
    </source>
</evidence>
<name>W7IUG5_9PSEU</name>
<feature type="chain" id="PRO_5038660495" evidence="2">
    <location>
        <begin position="20"/>
        <end position="402"/>
    </location>
</feature>
<dbReference type="GO" id="GO:0009253">
    <property type="term" value="P:peptidoglycan catabolic process"/>
    <property type="evidence" value="ECO:0007669"/>
    <property type="project" value="TreeGrafter"/>
</dbReference>
<dbReference type="PANTHER" id="PTHR30163:SF8">
    <property type="entry name" value="LYTIC MUREIN TRANSGLYCOSYLASE"/>
    <property type="match status" value="1"/>
</dbReference>
<dbReference type="Proteomes" id="UP000019277">
    <property type="component" value="Unassembled WGS sequence"/>
</dbReference>
<dbReference type="AlphaFoldDB" id="W7IUG5"/>
<dbReference type="Pfam" id="PF13406">
    <property type="entry name" value="SLT_2"/>
    <property type="match status" value="1"/>
</dbReference>
<dbReference type="STRING" id="909613.UO65_4295"/>
<evidence type="ECO:0000313" key="5">
    <source>
        <dbReference type="Proteomes" id="UP000019277"/>
    </source>
</evidence>
<dbReference type="GO" id="GO:0008933">
    <property type="term" value="F:peptidoglycan lytic transglycosylase activity"/>
    <property type="evidence" value="ECO:0007669"/>
    <property type="project" value="TreeGrafter"/>
</dbReference>
<dbReference type="InterPro" id="IPR031304">
    <property type="entry name" value="SLT_2"/>
</dbReference>
<dbReference type="SUPFAM" id="SSF53955">
    <property type="entry name" value="Lysozyme-like"/>
    <property type="match status" value="1"/>
</dbReference>
<evidence type="ECO:0000313" key="4">
    <source>
        <dbReference type="EMBL" id="EWC60407.1"/>
    </source>
</evidence>
<accession>W7IUG5</accession>
<feature type="signal peptide" evidence="2">
    <location>
        <begin position="1"/>
        <end position="19"/>
    </location>
</feature>
<dbReference type="Gene3D" id="1.10.530.10">
    <property type="match status" value="1"/>
</dbReference>
<dbReference type="EMBL" id="AYXG01000161">
    <property type="protein sequence ID" value="EWC60407.1"/>
    <property type="molecule type" value="Genomic_DNA"/>
</dbReference>
<dbReference type="PRINTS" id="PR01217">
    <property type="entry name" value="PRICHEXTENSN"/>
</dbReference>
<dbReference type="InterPro" id="IPR043426">
    <property type="entry name" value="MltB-like"/>
</dbReference>
<feature type="compositionally biased region" description="Low complexity" evidence="1">
    <location>
        <begin position="35"/>
        <end position="47"/>
    </location>
</feature>
<keyword evidence="2" id="KW-0732">Signal</keyword>
<sequence>MPRTAAVIAALLTTSAIGAAGSPGARARQGAHGDPAPVRPRVVEGVPAPVPGADGGTPPTAAPPVVPVVERTSPGGGTVVDRPASVSGIPAPVLAAYRRAALALAGSQPGCGVPVPLLAAIGKVESGHARGGRVDAGGTTVQAILGPRLDGAPGVAAIGDTDLGRLDGDARWDRAVGPMQFIPGTWARWSTDGNGDGVASPHNVHDAATAAARYLCAGGRDLRTEAGLDSAVLSYNHSTAYLRLVRSWMAAYAGGVTAVAPTAPGGTPATEGGGGAVALPAAPQAVPAPPHQPGTTPPTTPPTTGPTPPPPGTPAPTPPGTSQPGTPRPQPPAPVPPPPPPVPPVPELPQVVGGVVQGAVGTVGQVLVDPVTGLTCVLVPVTGLLGGLLGLPSPTPTCTPAP</sequence>
<gene>
    <name evidence="4" type="ORF">UO65_4295</name>
</gene>
<dbReference type="eggNOG" id="COG2951">
    <property type="taxonomic scope" value="Bacteria"/>
</dbReference>
<keyword evidence="5" id="KW-1185">Reference proteome</keyword>
<protein>
    <submittedName>
        <fullName evidence="4">Putative secreted protein</fullName>
    </submittedName>
</protein>
<proteinExistence type="predicted"/>
<dbReference type="PANTHER" id="PTHR30163">
    <property type="entry name" value="MEMBRANE-BOUND LYTIC MUREIN TRANSGLYCOSYLASE B"/>
    <property type="match status" value="1"/>
</dbReference>
<dbReference type="InterPro" id="IPR023346">
    <property type="entry name" value="Lysozyme-like_dom_sf"/>
</dbReference>
<evidence type="ECO:0000259" key="3">
    <source>
        <dbReference type="Pfam" id="PF13406"/>
    </source>
</evidence>
<dbReference type="CDD" id="cd13399">
    <property type="entry name" value="Slt35-like"/>
    <property type="match status" value="1"/>
</dbReference>
<organism evidence="4 5">
    <name type="scientific">Actinokineospora spheciospongiae</name>
    <dbReference type="NCBI Taxonomy" id="909613"/>
    <lineage>
        <taxon>Bacteria</taxon>
        <taxon>Bacillati</taxon>
        <taxon>Actinomycetota</taxon>
        <taxon>Actinomycetes</taxon>
        <taxon>Pseudonocardiales</taxon>
        <taxon>Pseudonocardiaceae</taxon>
        <taxon>Actinokineospora</taxon>
    </lineage>
</organism>
<evidence type="ECO:0000256" key="1">
    <source>
        <dbReference type="SAM" id="MobiDB-lite"/>
    </source>
</evidence>
<dbReference type="PATRIC" id="fig|909613.9.peg.4300"/>
<feature type="compositionally biased region" description="Pro residues" evidence="1">
    <location>
        <begin position="286"/>
        <end position="346"/>
    </location>
</feature>
<reference evidence="4 5" key="1">
    <citation type="journal article" date="2014" name="Genome Announc.">
        <title>Draft Genome Sequence of the Antitrypanosomally Active Sponge-Associated Bacterium Actinokineospora sp. Strain EG49.</title>
        <authorList>
            <person name="Harjes J."/>
            <person name="Ryu T."/>
            <person name="Abdelmohsen U.R."/>
            <person name="Moitinho-Silva L."/>
            <person name="Horn H."/>
            <person name="Ravasi T."/>
            <person name="Hentschel U."/>
        </authorList>
    </citation>
    <scope>NUCLEOTIDE SEQUENCE [LARGE SCALE GENOMIC DNA]</scope>
    <source>
        <strain evidence="4 5">EG49</strain>
    </source>
</reference>
<feature type="domain" description="Transglycosylase SLT" evidence="3">
    <location>
        <begin position="172"/>
        <end position="218"/>
    </location>
</feature>
<feature type="region of interest" description="Disordered" evidence="1">
    <location>
        <begin position="264"/>
        <end position="346"/>
    </location>
</feature>
<comment type="caution">
    <text evidence="4">The sequence shown here is derived from an EMBL/GenBank/DDBJ whole genome shotgun (WGS) entry which is preliminary data.</text>
</comment>
<feature type="region of interest" description="Disordered" evidence="1">
    <location>
        <begin position="20"/>
        <end position="64"/>
    </location>
</feature>